<sequence length="54" mass="6478">MIRLMARAQQPHWAQHPRQAYTSLMRGRRASFMTTDRTWWSLNTLQEQTIIAFS</sequence>
<dbReference type="Proteomes" id="UP000551709">
    <property type="component" value="Chromosome"/>
</dbReference>
<evidence type="ECO:0000313" key="2">
    <source>
        <dbReference type="Proteomes" id="UP000551709"/>
    </source>
</evidence>
<dbReference type="AlphaFoldDB" id="A0A8U0FH68"/>
<organism evidence="1 2">
    <name type="scientific">Bradyrhizobium barranii subsp. apii</name>
    <dbReference type="NCBI Taxonomy" id="2819348"/>
    <lineage>
        <taxon>Bacteria</taxon>
        <taxon>Pseudomonadati</taxon>
        <taxon>Pseudomonadota</taxon>
        <taxon>Alphaproteobacteria</taxon>
        <taxon>Hyphomicrobiales</taxon>
        <taxon>Nitrobacteraceae</taxon>
        <taxon>Bradyrhizobium</taxon>
        <taxon>Bradyrhizobium barranii</taxon>
    </lineage>
</organism>
<reference evidence="1" key="2">
    <citation type="submission" date="2022-04" db="EMBL/GenBank/DDBJ databases">
        <authorList>
            <person name="Bromfield E.S.P."/>
            <person name="Cloutier S."/>
        </authorList>
    </citation>
    <scope>NUCLEOTIDE SEQUENCE</scope>
    <source>
        <strain evidence="1">1S5</strain>
    </source>
</reference>
<evidence type="ECO:0000313" key="1">
    <source>
        <dbReference type="EMBL" id="UPT86210.1"/>
    </source>
</evidence>
<gene>
    <name evidence="1" type="ORF">HAP41_0000039055</name>
</gene>
<dbReference type="EMBL" id="CP096255">
    <property type="protein sequence ID" value="UPT86210.1"/>
    <property type="molecule type" value="Genomic_DNA"/>
</dbReference>
<proteinExistence type="predicted"/>
<protein>
    <submittedName>
        <fullName evidence="1">Uncharacterized protein</fullName>
    </submittedName>
</protein>
<dbReference type="RefSeq" id="WP_166081951.1">
    <property type="nucleotide sequence ID" value="NZ_CP096251.1"/>
</dbReference>
<accession>A0A8U0FH68</accession>
<name>A0A8U0FH68_9BRAD</name>
<reference evidence="1" key="1">
    <citation type="journal article" date="2017" name="Syst. Appl. Microbiol.">
        <title>Soybeans inoculated with root zone soils of Canadian native legumes harbour diverse and novel Bradyrhizobium spp. that possess agricultural potential.</title>
        <authorList>
            <person name="Bromfield E.S.P."/>
            <person name="Cloutier S."/>
            <person name="Tambong J.T."/>
            <person name="Tran Thi T.V."/>
        </authorList>
    </citation>
    <scope>NUCLEOTIDE SEQUENCE</scope>
    <source>
        <strain evidence="1">1S5</strain>
    </source>
</reference>